<dbReference type="InterPro" id="IPR051085">
    <property type="entry name" value="MB_O-acyltransferase"/>
</dbReference>
<evidence type="ECO:0000256" key="10">
    <source>
        <dbReference type="SAM" id="Phobius"/>
    </source>
</evidence>
<evidence type="ECO:0000313" key="11">
    <source>
        <dbReference type="EMBL" id="MBP2016975.1"/>
    </source>
</evidence>
<dbReference type="PIRSF" id="PIRSF016636">
    <property type="entry name" value="AlgI_DltB"/>
    <property type="match status" value="1"/>
</dbReference>
<feature type="transmembrane region" description="Helical" evidence="10">
    <location>
        <begin position="357"/>
        <end position="377"/>
    </location>
</feature>
<evidence type="ECO:0000256" key="7">
    <source>
        <dbReference type="ARBA" id="ARBA00023136"/>
    </source>
</evidence>
<evidence type="ECO:0000256" key="2">
    <source>
        <dbReference type="ARBA" id="ARBA00010323"/>
    </source>
</evidence>
<protein>
    <submittedName>
        <fullName evidence="11">Alginate O-acetyltransferase complex protein AlgI</fullName>
    </submittedName>
</protein>
<dbReference type="PANTHER" id="PTHR13285:SF23">
    <property type="entry name" value="TEICHOIC ACID D-ALANYLTRANSFERASE"/>
    <property type="match status" value="1"/>
</dbReference>
<evidence type="ECO:0000313" key="12">
    <source>
        <dbReference type="Proteomes" id="UP001519289"/>
    </source>
</evidence>
<dbReference type="PIRSF" id="PIRSF500217">
    <property type="entry name" value="AlgI"/>
    <property type="match status" value="1"/>
</dbReference>
<feature type="transmembrane region" description="Helical" evidence="10">
    <location>
        <begin position="212"/>
        <end position="237"/>
    </location>
</feature>
<feature type="transmembrane region" description="Helical" evidence="10">
    <location>
        <begin position="405"/>
        <end position="424"/>
    </location>
</feature>
<evidence type="ECO:0000256" key="9">
    <source>
        <dbReference type="PIRNR" id="PIRNR016636"/>
    </source>
</evidence>
<feature type="transmembrane region" description="Helical" evidence="10">
    <location>
        <begin position="43"/>
        <end position="59"/>
    </location>
</feature>
<evidence type="ECO:0000256" key="6">
    <source>
        <dbReference type="ARBA" id="ARBA00022989"/>
    </source>
</evidence>
<dbReference type="InterPro" id="IPR028362">
    <property type="entry name" value="AlgI"/>
</dbReference>
<dbReference type="RefSeq" id="WP_209465128.1">
    <property type="nucleotide sequence ID" value="NZ_JAGGLG010000002.1"/>
</dbReference>
<feature type="transmembrane region" description="Helical" evidence="10">
    <location>
        <begin position="109"/>
        <end position="130"/>
    </location>
</feature>
<comment type="similarity">
    <text evidence="2 9">Belongs to the membrane-bound acyltransferase family.</text>
</comment>
<name>A0ABS4JN75_9FIRM</name>
<feature type="transmembrane region" description="Helical" evidence="10">
    <location>
        <begin position="142"/>
        <end position="164"/>
    </location>
</feature>
<evidence type="ECO:0000256" key="4">
    <source>
        <dbReference type="ARBA" id="ARBA00022679"/>
    </source>
</evidence>
<dbReference type="PANTHER" id="PTHR13285">
    <property type="entry name" value="ACYLTRANSFERASE"/>
    <property type="match status" value="1"/>
</dbReference>
<proteinExistence type="inferred from homology"/>
<keyword evidence="7 9" id="KW-0472">Membrane</keyword>
<evidence type="ECO:0000256" key="8">
    <source>
        <dbReference type="ARBA" id="ARBA00023315"/>
    </source>
</evidence>
<dbReference type="EMBL" id="JAGGLG010000002">
    <property type="protein sequence ID" value="MBP2016975.1"/>
    <property type="molecule type" value="Genomic_DNA"/>
</dbReference>
<evidence type="ECO:0000256" key="5">
    <source>
        <dbReference type="ARBA" id="ARBA00022692"/>
    </source>
</evidence>
<feature type="transmembrane region" description="Helical" evidence="10">
    <location>
        <begin position="445"/>
        <end position="469"/>
    </location>
</feature>
<comment type="caution">
    <text evidence="11">The sequence shown here is derived from an EMBL/GenBank/DDBJ whole genome shotgun (WGS) entry which is preliminary data.</text>
</comment>
<reference evidence="11 12" key="1">
    <citation type="submission" date="2021-03" db="EMBL/GenBank/DDBJ databases">
        <title>Genomic Encyclopedia of Type Strains, Phase IV (KMG-IV): sequencing the most valuable type-strain genomes for metagenomic binning, comparative biology and taxonomic classification.</title>
        <authorList>
            <person name="Goeker M."/>
        </authorList>
    </citation>
    <scope>NUCLEOTIDE SEQUENCE [LARGE SCALE GENOMIC DNA]</scope>
    <source>
        <strain evidence="11 12">DSM 27138</strain>
    </source>
</reference>
<gene>
    <name evidence="11" type="ORF">J2Z79_000349</name>
</gene>
<sequence length="471" mass="54062">MLFHSPEFVLTMLAALLLYWLFPRTRIPVLAVANIVFYAASGWQYLLLFLAMSALTYWLSRAIARGVRPRLLLVAGVVANLLNLGIFKYTAFAVSNLERLLHLGLDPRLFQLVLPVGISFYTFQLLAYLVDVYRGQVPPARSLVEFWVFIAFFGQLIAGPIMRAEDFLPQVENQDRIRFQPREFKLGAFLFTIGLLKKVLLADQVAPLADSLFAQASYLGALESWIAAYLFAFQIYFDFSAYSDMALGVGHLFGLTLTPNFDTPYLAGNPPEFWRRWHITLSRWIRDYIYIPLGGSRRGEWRAAAALLTAMGLSGLWHGAAWTFVLWGLYHGLLSVGHRLWRRFVLTRFRWPLPDRAVRWASVFLMFQATTVGWVFFRAEGARIALHMVRQMLTLADLHFTRINALYLGLIVFLALLHVAEFWFRHRQAEIYDLWTRMVPSPVRALAYTAVVVLIAIVSAPRQAAFIYFRF</sequence>
<dbReference type="InterPro" id="IPR004299">
    <property type="entry name" value="MBOAT_fam"/>
</dbReference>
<evidence type="ECO:0000256" key="3">
    <source>
        <dbReference type="ARBA" id="ARBA00022475"/>
    </source>
</evidence>
<comment type="subcellular location">
    <subcellularLocation>
        <location evidence="1">Cell membrane</location>
        <topology evidence="1">Multi-pass membrane protein</topology>
    </subcellularLocation>
</comment>
<feature type="transmembrane region" description="Helical" evidence="10">
    <location>
        <begin position="71"/>
        <end position="89"/>
    </location>
</feature>
<dbReference type="InterPro" id="IPR024194">
    <property type="entry name" value="Ac/AlaTfrase_AlgI/DltB"/>
</dbReference>
<keyword evidence="5 10" id="KW-0812">Transmembrane</keyword>
<keyword evidence="4 9" id="KW-0808">Transferase</keyword>
<accession>A0ABS4JN75</accession>
<organism evidence="11 12">
    <name type="scientific">Symbiobacterium terraclitae</name>
    <dbReference type="NCBI Taxonomy" id="557451"/>
    <lineage>
        <taxon>Bacteria</taxon>
        <taxon>Bacillati</taxon>
        <taxon>Bacillota</taxon>
        <taxon>Clostridia</taxon>
        <taxon>Eubacteriales</taxon>
        <taxon>Symbiobacteriaceae</taxon>
        <taxon>Symbiobacterium</taxon>
    </lineage>
</organism>
<keyword evidence="3 9" id="KW-1003">Cell membrane</keyword>
<keyword evidence="12" id="KW-1185">Reference proteome</keyword>
<keyword evidence="6 10" id="KW-1133">Transmembrane helix</keyword>
<dbReference type="Pfam" id="PF03062">
    <property type="entry name" value="MBOAT"/>
    <property type="match status" value="1"/>
</dbReference>
<dbReference type="Proteomes" id="UP001519289">
    <property type="component" value="Unassembled WGS sequence"/>
</dbReference>
<keyword evidence="8 9" id="KW-0012">Acyltransferase</keyword>
<evidence type="ECO:0000256" key="1">
    <source>
        <dbReference type="ARBA" id="ARBA00004651"/>
    </source>
</evidence>